<dbReference type="EMBL" id="CAAALY010257669">
    <property type="protein sequence ID" value="VEL38360.1"/>
    <property type="molecule type" value="Genomic_DNA"/>
</dbReference>
<accession>A0A448XJS0</accession>
<comment type="caution">
    <text evidence="1">The sequence shown here is derived from an EMBL/GenBank/DDBJ whole genome shotgun (WGS) entry which is preliminary data.</text>
</comment>
<reference evidence="1" key="1">
    <citation type="submission" date="2018-11" db="EMBL/GenBank/DDBJ databases">
        <authorList>
            <consortium name="Pathogen Informatics"/>
        </authorList>
    </citation>
    <scope>NUCLEOTIDE SEQUENCE</scope>
</reference>
<gene>
    <name evidence="1" type="ORF">PXEA_LOCUS31800</name>
</gene>
<evidence type="ECO:0000313" key="1">
    <source>
        <dbReference type="EMBL" id="VEL38360.1"/>
    </source>
</evidence>
<protein>
    <submittedName>
        <fullName evidence="1">Uncharacterized protein</fullName>
    </submittedName>
</protein>
<dbReference type="AlphaFoldDB" id="A0A448XJS0"/>
<keyword evidence="2" id="KW-1185">Reference proteome</keyword>
<proteinExistence type="predicted"/>
<name>A0A448XJS0_9PLAT</name>
<organism evidence="1 2">
    <name type="scientific">Protopolystoma xenopodis</name>
    <dbReference type="NCBI Taxonomy" id="117903"/>
    <lineage>
        <taxon>Eukaryota</taxon>
        <taxon>Metazoa</taxon>
        <taxon>Spiralia</taxon>
        <taxon>Lophotrochozoa</taxon>
        <taxon>Platyhelminthes</taxon>
        <taxon>Monogenea</taxon>
        <taxon>Polyopisthocotylea</taxon>
        <taxon>Polystomatidea</taxon>
        <taxon>Polystomatidae</taxon>
        <taxon>Protopolystoma</taxon>
    </lineage>
</organism>
<dbReference type="Proteomes" id="UP000784294">
    <property type="component" value="Unassembled WGS sequence"/>
</dbReference>
<sequence length="204" mass="23183">MSILQSFCGPTNAPSNGRKYFMPKPSSEKIRIFIGCRVQGQTCSSLTGWVTKSTKRRLKRRCRNASYLVKQILHKAAPTDKPTNQALYFLLLRLIMPSERPGQKKAVMVVQVKGESATEREIPQGRLLNRPSIRAAQEDDRKEMFCITSLYRSRMNRREREQKLHSIAPCQASRNVVAMTTWRHGIMNYTPDPSLKSGVGLSSL</sequence>
<evidence type="ECO:0000313" key="2">
    <source>
        <dbReference type="Proteomes" id="UP000784294"/>
    </source>
</evidence>